<sequence>MVLRDARIRAGLTQHDLAVLCGTTERTVRRYDGERRPYYRWNRIERRLWQEVDQLGQVDKSGLNRSN</sequence>
<dbReference type="EMBL" id="CP023284">
    <property type="protein sequence ID" value="ATA56524.1"/>
    <property type="molecule type" value="Genomic_DNA"/>
</dbReference>
<gene>
    <name evidence="2" type="ORF">CKY39_27280</name>
</gene>
<name>A0A250DQF8_9BURK</name>
<accession>A0A250DQF8</accession>
<reference evidence="2 3" key="1">
    <citation type="submission" date="2017-09" db="EMBL/GenBank/DDBJ databases">
        <title>The diverse metabolic capabilities of V. boronicumulans make it an excellent choice for continued studies on novel biodegradation.</title>
        <authorList>
            <person name="Sun S."/>
        </authorList>
    </citation>
    <scope>NUCLEOTIDE SEQUENCE [LARGE SCALE GENOMIC DNA]</scope>
    <source>
        <strain evidence="2 3">J1</strain>
    </source>
</reference>
<dbReference type="CDD" id="cd00093">
    <property type="entry name" value="HTH_XRE"/>
    <property type="match status" value="1"/>
</dbReference>
<dbReference type="Gene3D" id="1.10.260.40">
    <property type="entry name" value="lambda repressor-like DNA-binding domains"/>
    <property type="match status" value="1"/>
</dbReference>
<dbReference type="SUPFAM" id="SSF47413">
    <property type="entry name" value="lambda repressor-like DNA-binding domains"/>
    <property type="match status" value="1"/>
</dbReference>
<dbReference type="KEGG" id="vbo:CKY39_27280"/>
<dbReference type="Proteomes" id="UP000217154">
    <property type="component" value="Chromosome"/>
</dbReference>
<evidence type="ECO:0000313" key="2">
    <source>
        <dbReference type="EMBL" id="ATA56524.1"/>
    </source>
</evidence>
<dbReference type="InterPro" id="IPR001387">
    <property type="entry name" value="Cro/C1-type_HTH"/>
</dbReference>
<evidence type="ECO:0000313" key="3">
    <source>
        <dbReference type="Proteomes" id="UP000217154"/>
    </source>
</evidence>
<evidence type="ECO:0000259" key="1">
    <source>
        <dbReference type="PROSITE" id="PS50943"/>
    </source>
</evidence>
<feature type="domain" description="HTH cro/C1-type" evidence="1">
    <location>
        <begin position="3"/>
        <end position="31"/>
    </location>
</feature>
<dbReference type="PROSITE" id="PS50943">
    <property type="entry name" value="HTH_CROC1"/>
    <property type="match status" value="1"/>
</dbReference>
<organism evidence="2 3">
    <name type="scientific">Variovorax boronicumulans</name>
    <dbReference type="NCBI Taxonomy" id="436515"/>
    <lineage>
        <taxon>Bacteria</taxon>
        <taxon>Pseudomonadati</taxon>
        <taxon>Pseudomonadota</taxon>
        <taxon>Betaproteobacteria</taxon>
        <taxon>Burkholderiales</taxon>
        <taxon>Comamonadaceae</taxon>
        <taxon>Variovorax</taxon>
    </lineage>
</organism>
<dbReference type="GO" id="GO:0003677">
    <property type="term" value="F:DNA binding"/>
    <property type="evidence" value="ECO:0007669"/>
    <property type="project" value="InterPro"/>
</dbReference>
<protein>
    <recommendedName>
        <fullName evidence="1">HTH cro/C1-type domain-containing protein</fullName>
    </recommendedName>
</protein>
<dbReference type="AlphaFoldDB" id="A0A250DQF8"/>
<dbReference type="InterPro" id="IPR010982">
    <property type="entry name" value="Lambda_DNA-bd_dom_sf"/>
</dbReference>
<proteinExistence type="predicted"/>